<gene>
    <name evidence="1" type="ORF">SP5_013_00220</name>
</gene>
<dbReference type="AlphaFoldDB" id="A0A0A1W343"/>
<evidence type="ECO:0000313" key="2">
    <source>
        <dbReference type="Proteomes" id="UP000032305"/>
    </source>
</evidence>
<evidence type="ECO:0008006" key="3">
    <source>
        <dbReference type="Google" id="ProtNLM"/>
    </source>
</evidence>
<proteinExistence type="predicted"/>
<accession>A0A0A1W343</accession>
<comment type="caution">
    <text evidence="1">The sequence shown here is derived from an EMBL/GenBank/DDBJ whole genome shotgun (WGS) entry which is preliminary data.</text>
</comment>
<name>A0A0A1W343_9SPHN</name>
<organism evidence="1 2">
    <name type="scientific">Sphingomonas parapaucimobilis NBRC 15100</name>
    <dbReference type="NCBI Taxonomy" id="1219049"/>
    <lineage>
        <taxon>Bacteria</taxon>
        <taxon>Pseudomonadati</taxon>
        <taxon>Pseudomonadota</taxon>
        <taxon>Alphaproteobacteria</taxon>
        <taxon>Sphingomonadales</taxon>
        <taxon>Sphingomonadaceae</taxon>
        <taxon>Sphingomonas</taxon>
    </lineage>
</organism>
<evidence type="ECO:0000313" key="1">
    <source>
        <dbReference type="EMBL" id="GAL99829.1"/>
    </source>
</evidence>
<dbReference type="Proteomes" id="UP000032305">
    <property type="component" value="Unassembled WGS sequence"/>
</dbReference>
<reference evidence="1 2" key="1">
    <citation type="submission" date="2014-11" db="EMBL/GenBank/DDBJ databases">
        <title>Whole genome shotgun sequence of Sphingomonas parapaucimobilis NBRC 15100.</title>
        <authorList>
            <person name="Katano-Makiyama Y."/>
            <person name="Hosoyama A."/>
            <person name="Hashimoto M."/>
            <person name="Hosoyama Y."/>
            <person name="Noguchi M."/>
            <person name="Numata M."/>
            <person name="Tsuchikane K."/>
            <person name="Hirakata S."/>
            <person name="Uohara A."/>
            <person name="Shimodaira J."/>
            <person name="Ohji S."/>
            <person name="Ichikawa N."/>
            <person name="Kimura A."/>
            <person name="Yamazoe A."/>
            <person name="Fujita N."/>
        </authorList>
    </citation>
    <scope>NUCLEOTIDE SEQUENCE [LARGE SCALE GENOMIC DNA]</scope>
    <source>
        <strain evidence="1 2">NBRC 15100</strain>
    </source>
</reference>
<sequence length="56" mass="5827">MTPDATPNAQPRAMLEQSTSLKGYASIGDAPALKNFASDLIPTVTAHLNMAKGLKA</sequence>
<dbReference type="EMBL" id="BBPI01000013">
    <property type="protein sequence ID" value="GAL99829.1"/>
    <property type="molecule type" value="Genomic_DNA"/>
</dbReference>
<protein>
    <recommendedName>
        <fullName evidence="3">DUF4142 domain-containing protein</fullName>
    </recommendedName>
</protein>
<keyword evidence="2" id="KW-1185">Reference proteome</keyword>